<dbReference type="GO" id="GO:0008270">
    <property type="term" value="F:zinc ion binding"/>
    <property type="evidence" value="ECO:0007669"/>
    <property type="project" value="UniProtKB-KW"/>
</dbReference>
<name>A0A6G0VJV9_APHCR</name>
<evidence type="ECO:0000256" key="5">
    <source>
        <dbReference type="ARBA" id="ARBA00023242"/>
    </source>
</evidence>
<comment type="subcellular location">
    <subcellularLocation>
        <location evidence="1">Nucleus</location>
    </subcellularLocation>
</comment>
<evidence type="ECO:0000313" key="7">
    <source>
        <dbReference type="Proteomes" id="UP000478052"/>
    </source>
</evidence>
<keyword evidence="4" id="KW-0862">Zinc</keyword>
<dbReference type="PANTHER" id="PTHR46481:SF10">
    <property type="entry name" value="ZINC FINGER BED DOMAIN-CONTAINING PROTEIN 39"/>
    <property type="match status" value="1"/>
</dbReference>
<evidence type="ECO:0008006" key="8">
    <source>
        <dbReference type="Google" id="ProtNLM"/>
    </source>
</evidence>
<evidence type="ECO:0000256" key="1">
    <source>
        <dbReference type="ARBA" id="ARBA00004123"/>
    </source>
</evidence>
<sequence>MDTDTSQSKCTKWSHLNKYFKETLHSDGNNNITFKCLLCIHKEKLISISTSSNSNLRSHIKVIPNLGTNNIFTQVNYQSLISVEKRNNIDDNPVAYKDKQLKLDEVGKISKKLNQTEFDKTNIELIVSTVLPFSLIEHPGFIKYCKLTSNRVPASRRNFMRDIVSEYNDMIASLKDELSQVNFVCITADCWFSFTSKCYYSRLLYTSPSDHRGTNRSLLVSALASGLPTLCSM</sequence>
<evidence type="ECO:0000256" key="2">
    <source>
        <dbReference type="ARBA" id="ARBA00022723"/>
    </source>
</evidence>
<reference evidence="6 7" key="1">
    <citation type="submission" date="2019-08" db="EMBL/GenBank/DDBJ databases">
        <title>Whole genome of Aphis craccivora.</title>
        <authorList>
            <person name="Voronova N.V."/>
            <person name="Shulinski R.S."/>
            <person name="Bandarenka Y.V."/>
            <person name="Zhorov D.G."/>
            <person name="Warner D."/>
        </authorList>
    </citation>
    <scope>NUCLEOTIDE SEQUENCE [LARGE SCALE GENOMIC DNA]</scope>
    <source>
        <strain evidence="6">180601</strain>
        <tissue evidence="6">Whole Body</tissue>
    </source>
</reference>
<proteinExistence type="predicted"/>
<accession>A0A6G0VJV9</accession>
<dbReference type="PANTHER" id="PTHR46481">
    <property type="entry name" value="ZINC FINGER BED DOMAIN-CONTAINING PROTEIN 4"/>
    <property type="match status" value="1"/>
</dbReference>
<gene>
    <name evidence="6" type="ORF">FWK35_00035383</name>
</gene>
<organism evidence="6 7">
    <name type="scientific">Aphis craccivora</name>
    <name type="common">Cowpea aphid</name>
    <dbReference type="NCBI Taxonomy" id="307492"/>
    <lineage>
        <taxon>Eukaryota</taxon>
        <taxon>Metazoa</taxon>
        <taxon>Ecdysozoa</taxon>
        <taxon>Arthropoda</taxon>
        <taxon>Hexapoda</taxon>
        <taxon>Insecta</taxon>
        <taxon>Pterygota</taxon>
        <taxon>Neoptera</taxon>
        <taxon>Paraneoptera</taxon>
        <taxon>Hemiptera</taxon>
        <taxon>Sternorrhyncha</taxon>
        <taxon>Aphidomorpha</taxon>
        <taxon>Aphidoidea</taxon>
        <taxon>Aphididae</taxon>
        <taxon>Aphidini</taxon>
        <taxon>Aphis</taxon>
        <taxon>Aphis</taxon>
    </lineage>
</organism>
<evidence type="ECO:0000313" key="6">
    <source>
        <dbReference type="EMBL" id="KAF0691444.1"/>
    </source>
</evidence>
<keyword evidence="5" id="KW-0539">Nucleus</keyword>
<protein>
    <recommendedName>
        <fullName evidence="8">BED-type domain-containing protein</fullName>
    </recommendedName>
</protein>
<keyword evidence="2" id="KW-0479">Metal-binding</keyword>
<dbReference type="GO" id="GO:0005634">
    <property type="term" value="C:nucleus"/>
    <property type="evidence" value="ECO:0007669"/>
    <property type="project" value="UniProtKB-SubCell"/>
</dbReference>
<dbReference type="OrthoDB" id="10057873at2759"/>
<dbReference type="InterPro" id="IPR052035">
    <property type="entry name" value="ZnF_BED_domain_contain"/>
</dbReference>
<dbReference type="AlphaFoldDB" id="A0A6G0VJV9"/>
<dbReference type="Proteomes" id="UP000478052">
    <property type="component" value="Unassembled WGS sequence"/>
</dbReference>
<keyword evidence="3" id="KW-0863">Zinc-finger</keyword>
<keyword evidence="7" id="KW-1185">Reference proteome</keyword>
<evidence type="ECO:0000256" key="3">
    <source>
        <dbReference type="ARBA" id="ARBA00022771"/>
    </source>
</evidence>
<evidence type="ECO:0000256" key="4">
    <source>
        <dbReference type="ARBA" id="ARBA00022833"/>
    </source>
</evidence>
<dbReference type="EMBL" id="VUJU01015954">
    <property type="protein sequence ID" value="KAF0691444.1"/>
    <property type="molecule type" value="Genomic_DNA"/>
</dbReference>
<comment type="caution">
    <text evidence="6">The sequence shown here is derived from an EMBL/GenBank/DDBJ whole genome shotgun (WGS) entry which is preliminary data.</text>
</comment>